<dbReference type="InterPro" id="IPR051052">
    <property type="entry name" value="Diverse_substrate_MTase"/>
</dbReference>
<feature type="domain" description="Methyltransferase type 11" evidence="5">
    <location>
        <begin position="58"/>
        <end position="145"/>
    </location>
</feature>
<evidence type="ECO:0000256" key="1">
    <source>
        <dbReference type="ARBA" id="ARBA00008361"/>
    </source>
</evidence>
<dbReference type="OrthoDB" id="9797252at2"/>
<evidence type="ECO:0000259" key="6">
    <source>
        <dbReference type="Pfam" id="PF20627"/>
    </source>
</evidence>
<dbReference type="Pfam" id="PF08241">
    <property type="entry name" value="Methyltransf_11"/>
    <property type="match status" value="1"/>
</dbReference>
<dbReference type="PANTHER" id="PTHR44942">
    <property type="entry name" value="METHYLTRANSF_11 DOMAIN-CONTAINING PROTEIN"/>
    <property type="match status" value="1"/>
</dbReference>
<keyword evidence="3 7" id="KW-0808">Transferase</keyword>
<evidence type="ECO:0000313" key="7">
    <source>
        <dbReference type="EMBL" id="TDD50527.1"/>
    </source>
</evidence>
<organism evidence="7 8">
    <name type="scientific">Saccharopolyspora elongata</name>
    <dbReference type="NCBI Taxonomy" id="2530387"/>
    <lineage>
        <taxon>Bacteria</taxon>
        <taxon>Bacillati</taxon>
        <taxon>Actinomycetota</taxon>
        <taxon>Actinomycetes</taxon>
        <taxon>Pseudonocardiales</taxon>
        <taxon>Pseudonocardiaceae</taxon>
        <taxon>Saccharopolyspora</taxon>
    </lineage>
</organism>
<evidence type="ECO:0000256" key="3">
    <source>
        <dbReference type="ARBA" id="ARBA00022679"/>
    </source>
</evidence>
<dbReference type="PANTHER" id="PTHR44942:SF4">
    <property type="entry name" value="METHYLTRANSFERASE TYPE 11 DOMAIN-CONTAINING PROTEIN"/>
    <property type="match status" value="1"/>
</dbReference>
<dbReference type="Pfam" id="PF20627">
    <property type="entry name" value="TBX2-3_RD"/>
    <property type="match status" value="1"/>
</dbReference>
<evidence type="ECO:0000256" key="2">
    <source>
        <dbReference type="ARBA" id="ARBA00022603"/>
    </source>
</evidence>
<dbReference type="InterPro" id="IPR029063">
    <property type="entry name" value="SAM-dependent_MTases_sf"/>
</dbReference>
<accession>A0A4V2YMK0</accession>
<sequence>MPTIPSGEPSPARPDPHRARKMAESFGVDPERYDQARPRYPDALVERIVAATPGHDVLDVGCGTGIEARQFQAAGCAVLGVDPDARMAEFARRTGVEVEVATFEAWDPAGRTFDAVVAGQAWHWVDPVAGAAKAARVLRPGGRLAVFAHVFEPPAPVAEAFAAAFRRVAPDSPLDVRAPPALDVHQAMFARAADGIRQAGAFDEPAQWRFDWEQHYTREEWLNLLRTTGGLTGLPPDELAEVLDAVGIAIHEIGGGFTLPYTTMAATAARSGAAVESGNAGVSPGV</sequence>
<reference evidence="7 8" key="1">
    <citation type="submission" date="2019-03" db="EMBL/GenBank/DDBJ databases">
        <title>Draft genome sequences of novel Actinobacteria.</title>
        <authorList>
            <person name="Sahin N."/>
            <person name="Ay H."/>
            <person name="Saygin H."/>
        </authorList>
    </citation>
    <scope>NUCLEOTIDE SEQUENCE [LARGE SCALE GENOMIC DNA]</scope>
    <source>
        <strain evidence="7 8">7K502</strain>
    </source>
</reference>
<comment type="similarity">
    <text evidence="1">Belongs to the methyltransferase superfamily.</text>
</comment>
<dbReference type="Gene3D" id="3.40.50.150">
    <property type="entry name" value="Vaccinia Virus protein VP39"/>
    <property type="match status" value="1"/>
</dbReference>
<keyword evidence="2 7" id="KW-0489">Methyltransferase</keyword>
<evidence type="ECO:0000256" key="4">
    <source>
        <dbReference type="SAM" id="MobiDB-lite"/>
    </source>
</evidence>
<proteinExistence type="inferred from homology"/>
<dbReference type="Proteomes" id="UP000294947">
    <property type="component" value="Unassembled WGS sequence"/>
</dbReference>
<protein>
    <submittedName>
        <fullName evidence="7">Class I SAM-dependent methyltransferase</fullName>
    </submittedName>
</protein>
<gene>
    <name evidence="7" type="ORF">E1288_16825</name>
</gene>
<keyword evidence="8" id="KW-1185">Reference proteome</keyword>
<dbReference type="GO" id="GO:0032259">
    <property type="term" value="P:methylation"/>
    <property type="evidence" value="ECO:0007669"/>
    <property type="project" value="UniProtKB-KW"/>
</dbReference>
<feature type="compositionally biased region" description="Basic and acidic residues" evidence="4">
    <location>
        <begin position="14"/>
        <end position="34"/>
    </location>
</feature>
<comment type="caution">
    <text evidence="7">The sequence shown here is derived from an EMBL/GenBank/DDBJ whole genome shotgun (WGS) entry which is preliminary data.</text>
</comment>
<dbReference type="InterPro" id="IPR048387">
    <property type="entry name" value="TBX2_3_RD"/>
</dbReference>
<dbReference type="EMBL" id="SMKW01000020">
    <property type="protein sequence ID" value="TDD50527.1"/>
    <property type="molecule type" value="Genomic_DNA"/>
</dbReference>
<dbReference type="InterPro" id="IPR013216">
    <property type="entry name" value="Methyltransf_11"/>
</dbReference>
<dbReference type="GO" id="GO:0008757">
    <property type="term" value="F:S-adenosylmethionine-dependent methyltransferase activity"/>
    <property type="evidence" value="ECO:0007669"/>
    <property type="project" value="InterPro"/>
</dbReference>
<evidence type="ECO:0000259" key="5">
    <source>
        <dbReference type="Pfam" id="PF08241"/>
    </source>
</evidence>
<feature type="region of interest" description="Disordered" evidence="4">
    <location>
        <begin position="1"/>
        <end position="34"/>
    </location>
</feature>
<name>A0A4V2YMK0_9PSEU</name>
<dbReference type="AlphaFoldDB" id="A0A4V2YMK0"/>
<dbReference type="CDD" id="cd02440">
    <property type="entry name" value="AdoMet_MTases"/>
    <property type="match status" value="1"/>
</dbReference>
<evidence type="ECO:0000313" key="8">
    <source>
        <dbReference type="Proteomes" id="UP000294947"/>
    </source>
</evidence>
<dbReference type="SUPFAM" id="SSF53335">
    <property type="entry name" value="S-adenosyl-L-methionine-dependent methyltransferases"/>
    <property type="match status" value="1"/>
</dbReference>
<feature type="domain" description="T-box transcription factor 2/3 repressor" evidence="6">
    <location>
        <begin position="230"/>
        <end position="279"/>
    </location>
</feature>